<reference evidence="2" key="1">
    <citation type="journal article" date="2014" name="Science">
        <title>The coffee genome provides insight into the convergent evolution of caffeine biosynthesis.</title>
        <authorList>
            <person name="Denoeud F."/>
            <person name="Carretero-Paulet L."/>
            <person name="Dereeper A."/>
            <person name="Droc G."/>
            <person name="Guyot R."/>
            <person name="Pietrella M."/>
            <person name="Zheng C."/>
            <person name="Alberti A."/>
            <person name="Anthony F."/>
            <person name="Aprea G."/>
            <person name="Aury J.M."/>
            <person name="Bento P."/>
            <person name="Bernard M."/>
            <person name="Bocs S."/>
            <person name="Campa C."/>
            <person name="Cenci A."/>
            <person name="Combes M.C."/>
            <person name="Crouzillat D."/>
            <person name="Da Silva C."/>
            <person name="Daddiego L."/>
            <person name="De Bellis F."/>
            <person name="Dussert S."/>
            <person name="Garsmeur O."/>
            <person name="Gayraud T."/>
            <person name="Guignon V."/>
            <person name="Jahn K."/>
            <person name="Jamilloux V."/>
            <person name="Joet T."/>
            <person name="Labadie K."/>
            <person name="Lan T."/>
            <person name="Leclercq J."/>
            <person name="Lepelley M."/>
            <person name="Leroy T."/>
            <person name="Li L.T."/>
            <person name="Librado P."/>
            <person name="Lopez L."/>
            <person name="Munoz A."/>
            <person name="Noel B."/>
            <person name="Pallavicini A."/>
            <person name="Perrotta G."/>
            <person name="Poncet V."/>
            <person name="Pot D."/>
            <person name="Priyono X."/>
            <person name="Rigoreau M."/>
            <person name="Rouard M."/>
            <person name="Rozas J."/>
            <person name="Tranchant-Dubreuil C."/>
            <person name="VanBuren R."/>
            <person name="Zhang Q."/>
            <person name="Andrade A.C."/>
            <person name="Argout X."/>
            <person name="Bertrand B."/>
            <person name="de Kochko A."/>
            <person name="Graziosi G."/>
            <person name="Henry R.J."/>
            <person name="Jayarama X."/>
            <person name="Ming R."/>
            <person name="Nagai C."/>
            <person name="Rounsley S."/>
            <person name="Sankoff D."/>
            <person name="Giuliano G."/>
            <person name="Albert V.A."/>
            <person name="Wincker P."/>
            <person name="Lashermes P."/>
        </authorList>
    </citation>
    <scope>NUCLEOTIDE SEQUENCE [LARGE SCALE GENOMIC DNA]</scope>
    <source>
        <strain evidence="2">cv. DH200-94</strain>
    </source>
</reference>
<protein>
    <submittedName>
        <fullName evidence="1">Uncharacterized protein</fullName>
    </submittedName>
</protein>
<dbReference type="Gramene" id="CDP07902">
    <property type="protein sequence ID" value="CDP07902"/>
    <property type="gene ID" value="GSCOC_T00025396001"/>
</dbReference>
<sequence>MGSSQAAVSFRRSWFGYRRHRPQLLPLHCRRRAAGYPLRPVPFCYRSVKLEDTIGEGTHFLIPWLQKPFIFDIRTRPHTTPITICPIFIFIIRIFQASEPVIGAPISIKLQPWLP</sequence>
<dbReference type="STRING" id="49390.A0A068UHY3"/>
<name>A0A068UHY3_COFCA</name>
<proteinExistence type="predicted"/>
<gene>
    <name evidence="1" type="ORF">GSCOC_T00025396001</name>
</gene>
<dbReference type="PhylomeDB" id="A0A068UHY3"/>
<evidence type="ECO:0000313" key="2">
    <source>
        <dbReference type="Proteomes" id="UP000295252"/>
    </source>
</evidence>
<evidence type="ECO:0000313" key="1">
    <source>
        <dbReference type="EMBL" id="CDP07902.1"/>
    </source>
</evidence>
<organism evidence="1 2">
    <name type="scientific">Coffea canephora</name>
    <name type="common">Robusta coffee</name>
    <dbReference type="NCBI Taxonomy" id="49390"/>
    <lineage>
        <taxon>Eukaryota</taxon>
        <taxon>Viridiplantae</taxon>
        <taxon>Streptophyta</taxon>
        <taxon>Embryophyta</taxon>
        <taxon>Tracheophyta</taxon>
        <taxon>Spermatophyta</taxon>
        <taxon>Magnoliopsida</taxon>
        <taxon>eudicotyledons</taxon>
        <taxon>Gunneridae</taxon>
        <taxon>Pentapetalae</taxon>
        <taxon>asterids</taxon>
        <taxon>lamiids</taxon>
        <taxon>Gentianales</taxon>
        <taxon>Rubiaceae</taxon>
        <taxon>Ixoroideae</taxon>
        <taxon>Gardenieae complex</taxon>
        <taxon>Bertiereae - Coffeeae clade</taxon>
        <taxon>Coffeeae</taxon>
        <taxon>Coffea</taxon>
    </lineage>
</organism>
<dbReference type="InParanoid" id="A0A068UHY3"/>
<dbReference type="Proteomes" id="UP000295252">
    <property type="component" value="Chromosome X"/>
</dbReference>
<dbReference type="AlphaFoldDB" id="A0A068UHY3"/>
<accession>A0A068UHY3</accession>
<keyword evidence="2" id="KW-1185">Reference proteome</keyword>
<dbReference type="EMBL" id="HG739112">
    <property type="protein sequence ID" value="CDP07902.1"/>
    <property type="molecule type" value="Genomic_DNA"/>
</dbReference>